<protein>
    <submittedName>
        <fullName evidence="1">Uncharacterized protein</fullName>
    </submittedName>
</protein>
<evidence type="ECO:0000313" key="1">
    <source>
        <dbReference type="EMBL" id="THC90338.1"/>
    </source>
</evidence>
<name>A0A4S3J822_9EURO</name>
<dbReference type="VEuPathDB" id="FungiDB:EYZ11_010201"/>
<gene>
    <name evidence="1" type="ORF">EYZ11_010201</name>
</gene>
<dbReference type="Proteomes" id="UP000308092">
    <property type="component" value="Unassembled WGS sequence"/>
</dbReference>
<dbReference type="AlphaFoldDB" id="A0A4S3J822"/>
<organism evidence="1 2">
    <name type="scientific">Aspergillus tanneri</name>
    <dbReference type="NCBI Taxonomy" id="1220188"/>
    <lineage>
        <taxon>Eukaryota</taxon>
        <taxon>Fungi</taxon>
        <taxon>Dikarya</taxon>
        <taxon>Ascomycota</taxon>
        <taxon>Pezizomycotina</taxon>
        <taxon>Eurotiomycetes</taxon>
        <taxon>Eurotiomycetidae</taxon>
        <taxon>Eurotiales</taxon>
        <taxon>Aspergillaceae</taxon>
        <taxon>Aspergillus</taxon>
        <taxon>Aspergillus subgen. Circumdati</taxon>
    </lineage>
</organism>
<evidence type="ECO:0000313" key="2">
    <source>
        <dbReference type="Proteomes" id="UP000308092"/>
    </source>
</evidence>
<sequence>MATNCSFNYFKAAPPADTATFHVFNA</sequence>
<reference evidence="1 2" key="1">
    <citation type="submission" date="2019-03" db="EMBL/GenBank/DDBJ databases">
        <title>The genome sequence of a newly discovered highly antifungal drug resistant Aspergillus species, Aspergillus tanneri NIH 1004.</title>
        <authorList>
            <person name="Mounaud S."/>
            <person name="Singh I."/>
            <person name="Joardar V."/>
            <person name="Pakala S."/>
            <person name="Pakala S."/>
            <person name="Venepally P."/>
            <person name="Hoover J."/>
            <person name="Nierman W."/>
            <person name="Chung J."/>
            <person name="Losada L."/>
        </authorList>
    </citation>
    <scope>NUCLEOTIDE SEQUENCE [LARGE SCALE GENOMIC DNA]</scope>
    <source>
        <strain evidence="1 2">NIH1004</strain>
    </source>
</reference>
<keyword evidence="2" id="KW-1185">Reference proteome</keyword>
<proteinExistence type="predicted"/>
<dbReference type="EMBL" id="SOSA01000532">
    <property type="protein sequence ID" value="THC90338.1"/>
    <property type="molecule type" value="Genomic_DNA"/>
</dbReference>
<accession>A0A4S3J822</accession>
<comment type="caution">
    <text evidence="1">The sequence shown here is derived from an EMBL/GenBank/DDBJ whole genome shotgun (WGS) entry which is preliminary data.</text>
</comment>